<evidence type="ECO:0000313" key="3">
    <source>
        <dbReference type="Proteomes" id="UP000065797"/>
    </source>
</evidence>
<dbReference type="EMBL" id="LRPH01000081">
    <property type="protein sequence ID" value="KWU56545.1"/>
    <property type="molecule type" value="Genomic_DNA"/>
</dbReference>
<dbReference type="Proteomes" id="UP000065797">
    <property type="component" value="Unassembled WGS sequence"/>
</dbReference>
<dbReference type="AlphaFoldDB" id="A0A109FXI7"/>
<name>A0A109FXI7_BACMY</name>
<dbReference type="Gene3D" id="1.20.120.450">
    <property type="entry name" value="dinb family like domain"/>
    <property type="match status" value="1"/>
</dbReference>
<accession>A0A109FXI7</accession>
<comment type="caution">
    <text evidence="2">The sequence shown here is derived from an EMBL/GenBank/DDBJ whole genome shotgun (WGS) entry which is preliminary data.</text>
</comment>
<dbReference type="Pfam" id="PF12867">
    <property type="entry name" value="DinB_2"/>
    <property type="match status" value="1"/>
</dbReference>
<gene>
    <name evidence="2" type="ORF">AWW70_22350</name>
</gene>
<reference evidence="2 3" key="1">
    <citation type="submission" date="2016-01" db="EMBL/GenBank/DDBJ databases">
        <authorList>
            <person name="McClelland M."/>
            <person name="Jain A."/>
            <person name="Saraogi P."/>
            <person name="Mendelson R."/>
            <person name="Westerman R."/>
            <person name="SanMiguel P."/>
            <person name="Csonka L."/>
        </authorList>
    </citation>
    <scope>NUCLEOTIDE SEQUENCE [LARGE SCALE GENOMIC DNA]</scope>
    <source>
        <strain evidence="2 3">PE8-15</strain>
    </source>
</reference>
<dbReference type="InterPro" id="IPR024775">
    <property type="entry name" value="DinB-like"/>
</dbReference>
<dbReference type="InterPro" id="IPR034660">
    <property type="entry name" value="DinB/YfiT-like"/>
</dbReference>
<dbReference type="RefSeq" id="WP_060751356.1">
    <property type="nucleotide sequence ID" value="NZ_LRPH01000081.1"/>
</dbReference>
<proteinExistence type="predicted"/>
<evidence type="ECO:0000313" key="2">
    <source>
        <dbReference type="EMBL" id="KWU56545.1"/>
    </source>
</evidence>
<organism evidence="2 3">
    <name type="scientific">Bacillus mycoides</name>
    <dbReference type="NCBI Taxonomy" id="1405"/>
    <lineage>
        <taxon>Bacteria</taxon>
        <taxon>Bacillati</taxon>
        <taxon>Bacillota</taxon>
        <taxon>Bacilli</taxon>
        <taxon>Bacillales</taxon>
        <taxon>Bacillaceae</taxon>
        <taxon>Bacillus</taxon>
        <taxon>Bacillus cereus group</taxon>
    </lineage>
</organism>
<sequence>MEKESILEKKLSLIDWCQTLKYVTNDVWFKPFRKGSWGTADVISHLIVWDEFLMKFRIPYFISGQSVPNVPTGVEEMNEGAIKYARSGISKEELLDQFSFTRKQLVDQINQIPAQNFNGDYQFGTKRVRLNDYFPSLIQHDLKHKEEIMQFIIYKHKPIIKNRYNSK</sequence>
<feature type="domain" description="DinB-like" evidence="1">
    <location>
        <begin position="20"/>
        <end position="148"/>
    </location>
</feature>
<evidence type="ECO:0000259" key="1">
    <source>
        <dbReference type="Pfam" id="PF12867"/>
    </source>
</evidence>
<dbReference type="SUPFAM" id="SSF109854">
    <property type="entry name" value="DinB/YfiT-like putative metalloenzymes"/>
    <property type="match status" value="1"/>
</dbReference>
<protein>
    <recommendedName>
        <fullName evidence="1">DinB-like domain-containing protein</fullName>
    </recommendedName>
</protein>